<reference evidence="1 2" key="3">
    <citation type="submission" date="2008-05" db="EMBL/GenBank/DDBJ databases">
        <authorList>
            <person name="Fulton L."/>
            <person name="Clifton S."/>
            <person name="Fulton B."/>
            <person name="Xu J."/>
            <person name="Minx P."/>
            <person name="Pepin K.H."/>
            <person name="Johnson M."/>
            <person name="Thiruvilangam P."/>
            <person name="Bhonagiri V."/>
            <person name="Nash W.E."/>
            <person name="Mardis E.R."/>
            <person name="Wilson R.K."/>
        </authorList>
    </citation>
    <scope>NUCLEOTIDE SEQUENCE [LARGE SCALE GENOMIC DNA]</scope>
    <source>
        <strain evidence="1 2">ATCC 25827</strain>
    </source>
</reference>
<gene>
    <name evidence="1" type="ORF">PROSTU_04633</name>
</gene>
<dbReference type="EMBL" id="ABJD02000118">
    <property type="protein sequence ID" value="EDU57390.1"/>
    <property type="molecule type" value="Genomic_DNA"/>
</dbReference>
<dbReference type="AlphaFoldDB" id="A0AA87CRF1"/>
<evidence type="ECO:0000313" key="2">
    <source>
        <dbReference type="Proteomes" id="UP000004506"/>
    </source>
</evidence>
<reference evidence="2" key="2">
    <citation type="submission" date="2008-04" db="EMBL/GenBank/DDBJ databases">
        <title>Draft genome sequence of Providencia stuartii(ATCC 25827).</title>
        <authorList>
            <person name="Sudarsanam P."/>
            <person name="Ley R."/>
            <person name="Guruge J."/>
            <person name="Turnbaugh P.J."/>
            <person name="Mahowald M."/>
            <person name="Liep D."/>
            <person name="Gordon J."/>
        </authorList>
    </citation>
    <scope>NUCLEOTIDE SEQUENCE [LARGE SCALE GENOMIC DNA]</scope>
    <source>
        <strain evidence="2">ATCC 25827</strain>
    </source>
</reference>
<accession>A0AA87CRF1</accession>
<reference evidence="2" key="1">
    <citation type="submission" date="2008-04" db="EMBL/GenBank/DDBJ databases">
        <title>Draft genome sequence of Providencia stuartii (ATCC 25827).</title>
        <authorList>
            <person name="Sudarsanam P."/>
            <person name="Ley R."/>
            <person name="Guruge J."/>
            <person name="Turnbaugh P.J."/>
            <person name="Mahowald M."/>
            <person name="Liep D."/>
            <person name="Gordon J."/>
        </authorList>
    </citation>
    <scope>NUCLEOTIDE SEQUENCE [LARGE SCALE GENOMIC DNA]</scope>
    <source>
        <strain evidence="2">ATCC 25827</strain>
    </source>
</reference>
<proteinExistence type="predicted"/>
<evidence type="ECO:0000313" key="1">
    <source>
        <dbReference type="EMBL" id="EDU57390.1"/>
    </source>
</evidence>
<sequence>MLIKYPKPELTSDLEINKQLKKIKNLLNVEKSTLTPKKSILCINIYQPICIFRLSSLILAIRVTHLY</sequence>
<organism evidence="1 2">
    <name type="scientific">Providencia stuartii ATCC 25827</name>
    <dbReference type="NCBI Taxonomy" id="471874"/>
    <lineage>
        <taxon>Bacteria</taxon>
        <taxon>Pseudomonadati</taxon>
        <taxon>Pseudomonadota</taxon>
        <taxon>Gammaproteobacteria</taxon>
        <taxon>Enterobacterales</taxon>
        <taxon>Morganellaceae</taxon>
        <taxon>Providencia</taxon>
    </lineage>
</organism>
<comment type="caution">
    <text evidence="1">The sequence shown here is derived from an EMBL/GenBank/DDBJ whole genome shotgun (WGS) entry which is preliminary data.</text>
</comment>
<protein>
    <submittedName>
        <fullName evidence="1">Uncharacterized protein</fullName>
    </submittedName>
</protein>
<dbReference type="Proteomes" id="UP000004506">
    <property type="component" value="Unassembled WGS sequence"/>
</dbReference>
<name>A0AA87CRF1_PROST</name>